<name>O29909_ARCFU</name>
<dbReference type="EnsemblBacteria" id="AAB90897">
    <property type="protein sequence ID" value="AAB90897"/>
    <property type="gene ID" value="AF_0338"/>
</dbReference>
<dbReference type="Proteomes" id="UP000002199">
    <property type="component" value="Chromosome"/>
</dbReference>
<dbReference type="EMBL" id="AE000782">
    <property type="protein sequence ID" value="AAB90897.1"/>
    <property type="molecule type" value="Genomic_DNA"/>
</dbReference>
<dbReference type="InterPro" id="IPR050921">
    <property type="entry name" value="T4SS_GSP_E_ATPase"/>
</dbReference>
<accession>O29909</accession>
<reference evidence="4 5" key="1">
    <citation type="journal article" date="1997" name="Nature">
        <title>The complete genome sequence of the hyperthermophilic, sulphate-reducing archaeon Archaeoglobus fulgidus.</title>
        <authorList>
            <person name="Klenk H.P."/>
            <person name="Clayton R.A."/>
            <person name="Tomb J."/>
            <person name="White O."/>
            <person name="Nelson K.E."/>
            <person name="Ketchum K.A."/>
            <person name="Dodson R.J."/>
            <person name="Gwinn M."/>
            <person name="Hickey E.K."/>
            <person name="Peterson J.D."/>
            <person name="Richardson D.L."/>
            <person name="Kerlavage A.R."/>
            <person name="Graham D.E."/>
            <person name="Kyrpides N.C."/>
            <person name="Fleischmann R.D."/>
            <person name="Quackenbush J."/>
            <person name="Lee N.H."/>
            <person name="Sutton G.G."/>
            <person name="Gill S."/>
            <person name="Kirkness E.F."/>
            <person name="Dougherty B.A."/>
            <person name="McKenney K."/>
            <person name="Adams M.D."/>
            <person name="Loftus B."/>
            <person name="Peterson S."/>
            <person name="Reich C.I."/>
            <person name="McNeil L.K."/>
            <person name="Badger J.H."/>
            <person name="Glodek A."/>
            <person name="Zhou L."/>
            <person name="Overbeek R."/>
            <person name="Gocayne J.D."/>
            <person name="Weidman J.F."/>
            <person name="McDonald L."/>
            <person name="Utterback T."/>
            <person name="Cotton M.D."/>
            <person name="Spriggs T."/>
            <person name="Artiach P."/>
            <person name="Kaine B.P."/>
            <person name="Sykes S.M."/>
            <person name="Sadow P.W."/>
            <person name="D'Andrea K.P."/>
            <person name="Bowman C."/>
            <person name="Fujii C."/>
            <person name="Garland S.A."/>
            <person name="Mason T.M."/>
            <person name="Olsen G.J."/>
            <person name="Fraser C.M."/>
            <person name="Smith H.O."/>
            <person name="Woese C.R."/>
            <person name="Venter J.C."/>
        </authorList>
    </citation>
    <scope>NUCLEOTIDE SEQUENCE [LARGE SCALE GENOMIC DNA]</scope>
    <source>
        <strain evidence="5">ATCC 49558 / DSM 4304 / JCM 9628 / NBRC 100126 / VC-16</strain>
    </source>
</reference>
<dbReference type="AlphaFoldDB" id="O29909"/>
<evidence type="ECO:0000259" key="2">
    <source>
        <dbReference type="Pfam" id="PF00437"/>
    </source>
</evidence>
<sequence>MLNGIVTENCLWYNKPPHDERMIEQYKMFFNVHFVILSLLHETFFNFKYRNLLMPTLRFSFKKKEDEVPRRTAVFEIIKKGAKEEFLGEETYRTLSKRLSQEFEPPEGWIEVEGYPVYGRFVISSVHILYNEEDNEFIYHVNEPKLSEEEEKIVKNVIGRLEYYAANPKEIGDKVGTLKKKIDSILEAYRVNLEGSDYFRVLYHIFKRTILYGKITPIMYDPMIEDISCNGYGKYIYIFHRKYTNLRTNVIFDDPDELDSFVVNLAQKCGKHISIAEPMVDATMPDGSRIQMTLGREVTDHGSTFTIRKFREEPVTPIDLIAWKTFSSEQMAYLWLCIENKKSLIFAGGTASGKTTSMNAISLFIPRRSKIVTIEDTRELMLPHENWIPAVTRDAFHGEKGAVDMYDLLRAALRQRPEYIIVGEVRGREALTLFQAMATGHTTYSTLHADSISGAIHRLENPPIGVPRPMLEALDIISIQAQTYVGDRRVRRNMEIAEIVGLDAHTKMLRTSTVFQWDSVKDEHAMVGTSKALEEIRRQRGWSVRELNEELERRRRVLEFMLSNGIRMFKDVSAVIHTYQVNPERAMKRLGVEEL</sequence>
<comment type="similarity">
    <text evidence="1">Belongs to the GSP E family.</text>
</comment>
<dbReference type="Pfam" id="PF23989">
    <property type="entry name" value="PilB3_C"/>
    <property type="match status" value="1"/>
</dbReference>
<evidence type="ECO:0000256" key="1">
    <source>
        <dbReference type="ARBA" id="ARBA00006611"/>
    </source>
</evidence>
<proteinExistence type="inferred from homology"/>
<dbReference type="PIR" id="B69292">
    <property type="entry name" value="B69292"/>
</dbReference>
<dbReference type="CDD" id="cd01130">
    <property type="entry name" value="VirB11-like_ATPase"/>
    <property type="match status" value="1"/>
</dbReference>
<evidence type="ECO:0000313" key="4">
    <source>
        <dbReference type="EMBL" id="AAB90897.1"/>
    </source>
</evidence>
<dbReference type="STRING" id="224325.AF_0338"/>
<dbReference type="InterPro" id="IPR056571">
    <property type="entry name" value="PilB3-like_C"/>
</dbReference>
<dbReference type="PANTHER" id="PTHR30486:SF6">
    <property type="entry name" value="TYPE IV PILUS RETRACTATION ATPASE PILT"/>
    <property type="match status" value="1"/>
</dbReference>
<dbReference type="PaxDb" id="224325-AF_0338"/>
<dbReference type="Gene3D" id="3.40.50.300">
    <property type="entry name" value="P-loop containing nucleotide triphosphate hydrolases"/>
    <property type="match status" value="1"/>
</dbReference>
<dbReference type="KEGG" id="afu:AF_0338"/>
<organism evidence="4 5">
    <name type="scientific">Archaeoglobus fulgidus (strain ATCC 49558 / DSM 4304 / JCM 9628 / NBRC 100126 / VC-16)</name>
    <dbReference type="NCBI Taxonomy" id="224325"/>
    <lineage>
        <taxon>Archaea</taxon>
        <taxon>Methanobacteriati</taxon>
        <taxon>Methanobacteriota</taxon>
        <taxon>Archaeoglobi</taxon>
        <taxon>Archaeoglobales</taxon>
        <taxon>Archaeoglobaceae</taxon>
        <taxon>Archaeoglobus</taxon>
    </lineage>
</organism>
<evidence type="ECO:0000259" key="3">
    <source>
        <dbReference type="Pfam" id="PF23989"/>
    </source>
</evidence>
<feature type="domain" description="PilB3-like C-terminal" evidence="3">
    <location>
        <begin position="530"/>
        <end position="594"/>
    </location>
</feature>
<dbReference type="Pfam" id="PF00437">
    <property type="entry name" value="T2SSE"/>
    <property type="match status" value="1"/>
</dbReference>
<dbReference type="InterPro" id="IPR001482">
    <property type="entry name" value="T2SS/T4SS_dom"/>
</dbReference>
<dbReference type="InterPro" id="IPR027417">
    <property type="entry name" value="P-loop_NTPase"/>
</dbReference>
<protein>
    <submittedName>
        <fullName evidence="4">Type II secretion system protein (GspE-1)</fullName>
    </submittedName>
</protein>
<dbReference type="Gene3D" id="3.30.450.380">
    <property type="match status" value="1"/>
</dbReference>
<dbReference type="DNASU" id="1483552"/>
<dbReference type="MINT" id="O29909"/>
<dbReference type="eggNOG" id="arCOG01817">
    <property type="taxonomic scope" value="Archaea"/>
</dbReference>
<dbReference type="PhylomeDB" id="O29909"/>
<keyword evidence="5" id="KW-1185">Reference proteome</keyword>
<dbReference type="HOGENOM" id="CLU_005379_2_2_2"/>
<dbReference type="PANTHER" id="PTHR30486">
    <property type="entry name" value="TWITCHING MOTILITY PROTEIN PILT"/>
    <property type="match status" value="1"/>
</dbReference>
<gene>
    <name evidence="4" type="ordered locus">AF_0338</name>
</gene>
<evidence type="ECO:0000313" key="5">
    <source>
        <dbReference type="Proteomes" id="UP000002199"/>
    </source>
</evidence>
<dbReference type="GO" id="GO:0016887">
    <property type="term" value="F:ATP hydrolysis activity"/>
    <property type="evidence" value="ECO:0007669"/>
    <property type="project" value="InterPro"/>
</dbReference>
<dbReference type="SUPFAM" id="SSF52540">
    <property type="entry name" value="P-loop containing nucleoside triphosphate hydrolases"/>
    <property type="match status" value="1"/>
</dbReference>
<feature type="domain" description="Bacterial type II secretion system protein E" evidence="2">
    <location>
        <begin position="249"/>
        <end position="486"/>
    </location>
</feature>